<evidence type="ECO:0000313" key="1">
    <source>
        <dbReference type="EMBL" id="HIU40056.1"/>
    </source>
</evidence>
<reference evidence="1" key="1">
    <citation type="submission" date="2020-10" db="EMBL/GenBank/DDBJ databases">
        <authorList>
            <person name="Gilroy R."/>
        </authorList>
    </citation>
    <scope>NUCLEOTIDE SEQUENCE</scope>
    <source>
        <strain evidence="1">CHK193-30670</strain>
    </source>
</reference>
<gene>
    <name evidence="1" type="ORF">IAB68_01975</name>
</gene>
<accession>A0A9D1INV8</accession>
<dbReference type="AlphaFoldDB" id="A0A9D1INV8"/>
<organism evidence="1 2">
    <name type="scientific">Candidatus Aphodocola excrementigallinarum</name>
    <dbReference type="NCBI Taxonomy" id="2840670"/>
    <lineage>
        <taxon>Bacteria</taxon>
        <taxon>Bacillati</taxon>
        <taxon>Bacillota</taxon>
        <taxon>Bacilli</taxon>
        <taxon>Candidatus Aphodocola</taxon>
    </lineage>
</organism>
<protein>
    <submittedName>
        <fullName evidence="1">Uncharacterized protein</fullName>
    </submittedName>
</protein>
<comment type="caution">
    <text evidence="1">The sequence shown here is derived from an EMBL/GenBank/DDBJ whole genome shotgun (WGS) entry which is preliminary data.</text>
</comment>
<dbReference type="Proteomes" id="UP000824074">
    <property type="component" value="Unassembled WGS sequence"/>
</dbReference>
<name>A0A9D1INV8_9FIRM</name>
<sequence length="62" mass="7155">MDNKVIGKFINGSIKSLVNKTTPKLNNEFVITIKNYNGEETIKFVDEANFKINEISYKKNMK</sequence>
<evidence type="ECO:0000313" key="2">
    <source>
        <dbReference type="Proteomes" id="UP000824074"/>
    </source>
</evidence>
<dbReference type="EMBL" id="DVMT01000020">
    <property type="protein sequence ID" value="HIU40056.1"/>
    <property type="molecule type" value="Genomic_DNA"/>
</dbReference>
<reference evidence="1" key="2">
    <citation type="journal article" date="2021" name="PeerJ">
        <title>Extensive microbial diversity within the chicken gut microbiome revealed by metagenomics and culture.</title>
        <authorList>
            <person name="Gilroy R."/>
            <person name="Ravi A."/>
            <person name="Getino M."/>
            <person name="Pursley I."/>
            <person name="Horton D.L."/>
            <person name="Alikhan N.F."/>
            <person name="Baker D."/>
            <person name="Gharbi K."/>
            <person name="Hall N."/>
            <person name="Watson M."/>
            <person name="Adriaenssens E.M."/>
            <person name="Foster-Nyarko E."/>
            <person name="Jarju S."/>
            <person name="Secka A."/>
            <person name="Antonio M."/>
            <person name="Oren A."/>
            <person name="Chaudhuri R.R."/>
            <person name="La Ragione R."/>
            <person name="Hildebrand F."/>
            <person name="Pallen M.J."/>
        </authorList>
    </citation>
    <scope>NUCLEOTIDE SEQUENCE</scope>
    <source>
        <strain evidence="1">CHK193-30670</strain>
    </source>
</reference>
<proteinExistence type="predicted"/>